<dbReference type="Pfam" id="PF12783">
    <property type="entry name" value="Sec7-like_HUS"/>
    <property type="match status" value="1"/>
</dbReference>
<comment type="caution">
    <text evidence="6">The sequence shown here is derived from an EMBL/GenBank/DDBJ whole genome shotgun (WGS) entry which is preliminary data.</text>
</comment>
<dbReference type="GO" id="GO:0015031">
    <property type="term" value="P:protein transport"/>
    <property type="evidence" value="ECO:0007669"/>
    <property type="project" value="UniProtKB-KW"/>
</dbReference>
<feature type="domain" description="Mon2/Sec7/BIG1-like dimerisation and cyclophilin-binding" evidence="5">
    <location>
        <begin position="6"/>
        <end position="163"/>
    </location>
</feature>
<dbReference type="InterPro" id="IPR032691">
    <property type="entry name" value="Mon2/Sec7/BIG1-like_HUS"/>
</dbReference>
<feature type="region of interest" description="Disordered" evidence="3">
    <location>
        <begin position="165"/>
        <end position="265"/>
    </location>
</feature>
<organism evidence="6 7">
    <name type="scientific">Anaeramoeba flamelloides</name>
    <dbReference type="NCBI Taxonomy" id="1746091"/>
    <lineage>
        <taxon>Eukaryota</taxon>
        <taxon>Metamonada</taxon>
        <taxon>Anaeramoebidae</taxon>
        <taxon>Anaeramoeba</taxon>
    </lineage>
</organism>
<evidence type="ECO:0000259" key="4">
    <source>
        <dbReference type="Pfam" id="PF12783"/>
    </source>
</evidence>
<gene>
    <name evidence="6" type="ORF">M0812_05108</name>
</gene>
<feature type="region of interest" description="Disordered" evidence="3">
    <location>
        <begin position="538"/>
        <end position="584"/>
    </location>
</feature>
<feature type="compositionally biased region" description="Low complexity" evidence="3">
    <location>
        <begin position="557"/>
        <end position="569"/>
    </location>
</feature>
<evidence type="ECO:0000313" key="7">
    <source>
        <dbReference type="Proteomes" id="UP001146793"/>
    </source>
</evidence>
<evidence type="ECO:0000256" key="2">
    <source>
        <dbReference type="ARBA" id="ARBA00022927"/>
    </source>
</evidence>
<dbReference type="AlphaFoldDB" id="A0AAV8AF07"/>
<dbReference type="EMBL" id="JANTQA010000011">
    <property type="protein sequence ID" value="KAJ3451068.1"/>
    <property type="molecule type" value="Genomic_DNA"/>
</dbReference>
<keyword evidence="2" id="KW-0653">Protein transport</keyword>
<dbReference type="Proteomes" id="UP001146793">
    <property type="component" value="Unassembled WGS sequence"/>
</dbReference>
<feature type="region of interest" description="Disordered" evidence="3">
    <location>
        <begin position="684"/>
        <end position="711"/>
    </location>
</feature>
<feature type="compositionally biased region" description="Basic residues" evidence="3">
    <location>
        <begin position="692"/>
        <end position="711"/>
    </location>
</feature>
<evidence type="ECO:0000313" key="6">
    <source>
        <dbReference type="EMBL" id="KAJ3451068.1"/>
    </source>
</evidence>
<protein>
    <submittedName>
        <fullName evidence="6">Retinitis pigmentosa 1-like 1 protein</fullName>
    </submittedName>
</protein>
<proteinExistence type="predicted"/>
<feature type="compositionally biased region" description="Basic and acidic residues" evidence="3">
    <location>
        <begin position="538"/>
        <end position="556"/>
    </location>
</feature>
<feature type="compositionally biased region" description="Basic and acidic residues" evidence="3">
    <location>
        <begin position="171"/>
        <end position="263"/>
    </location>
</feature>
<dbReference type="InterPro" id="IPR032629">
    <property type="entry name" value="DCB_dom"/>
</dbReference>
<evidence type="ECO:0000256" key="1">
    <source>
        <dbReference type="ARBA" id="ARBA00022448"/>
    </source>
</evidence>
<reference evidence="6" key="1">
    <citation type="submission" date="2022-08" db="EMBL/GenBank/DDBJ databases">
        <title>Novel sulphate-reducing endosymbionts in the free-living metamonad Anaeramoeba.</title>
        <authorList>
            <person name="Jerlstrom-Hultqvist J."/>
            <person name="Cepicka I."/>
            <person name="Gallot-Lavallee L."/>
            <person name="Salas-Leiva D."/>
            <person name="Curtis B.A."/>
            <person name="Zahonova K."/>
            <person name="Pipaliya S."/>
            <person name="Dacks J."/>
            <person name="Roger A.J."/>
        </authorList>
    </citation>
    <scope>NUCLEOTIDE SEQUENCE</scope>
    <source>
        <strain evidence="6">Busselton2</strain>
    </source>
</reference>
<dbReference type="Pfam" id="PF16213">
    <property type="entry name" value="DCB"/>
    <property type="match status" value="1"/>
</dbReference>
<keyword evidence="1" id="KW-0813">Transport</keyword>
<evidence type="ECO:0000256" key="3">
    <source>
        <dbReference type="SAM" id="MobiDB-lite"/>
    </source>
</evidence>
<accession>A0AAV8AF07</accession>
<name>A0AAV8AF07_9EUKA</name>
<feature type="domain" description="Mon2/Sec7/BIG1-like HUS" evidence="4">
    <location>
        <begin position="290"/>
        <end position="427"/>
    </location>
</feature>
<sequence length="711" mass="83825">MEKIPNLQKEYQSLSQSNKRDSTLRNLCKKATDLLPTLKGAIDTQPIYTLIEPFLYVYLNKPNLNSSVLISLTGIGKLIVSGILEKEHIHKLLQGFEDGVRKFKNTQPLLKVLQLVLQVSSLYSSQHFPQLFRITFLINGQNKNDLVHTAQATLQQMARLLFENGTKKQRKENTQKKQVENEKDKKKEKENEKKQEENKTGKRKNKEEEQNIEKEKELYKEKEKEKETNKEKENEKENKKENKKEINNEKENEINKEKEKEIDNQPNVQNENLILKQYLPPKELNSNLVDAYMLFQELIILLTPKGTPVWIAKAKLSVVTNLELIENIIDSYEKAFRSNKSLMLLITNNLCRVLRKHYIMETQFFESIRIWRIILTLLHKYLRFLPKHSIIFFQNFIQIIQNSNKSYLITFSLELIRALVISSQFLVFSLNHRSNEINATKNMNNKKNDFSLFSTLIDTICGFIFLNLAKIPKNEIPKLVIRPKATKMKYLKLLLEKKIPDIDHKYNLILSIEIFSIIIESILKLSLNEKKRQDAIIKNHSKVGESNEEKEIKGTNEKNNNNQNNNNQNENKKNENKKKSKNEKVDFNKIFEKKNLLNSKKLFQESFNGIFQTMNNLINKLIEESFIRYILKTFQNQIQMTFIFNDLENRKIILNQLIKHCFPPVELNPNLIINDNLEQIEKDNKKWDSPLKKNKKKKKGRKKKKKKKNSE</sequence>
<evidence type="ECO:0000259" key="5">
    <source>
        <dbReference type="Pfam" id="PF16213"/>
    </source>
</evidence>